<evidence type="ECO:0000313" key="3">
    <source>
        <dbReference type="Proteomes" id="UP000186132"/>
    </source>
</evidence>
<organism evidence="2 3">
    <name type="scientific">Jatrophihabitans endophyticus</name>
    <dbReference type="NCBI Taxonomy" id="1206085"/>
    <lineage>
        <taxon>Bacteria</taxon>
        <taxon>Bacillati</taxon>
        <taxon>Actinomycetota</taxon>
        <taxon>Actinomycetes</taxon>
        <taxon>Jatrophihabitantales</taxon>
        <taxon>Jatrophihabitantaceae</taxon>
        <taxon>Jatrophihabitans</taxon>
    </lineage>
</organism>
<protein>
    <submittedName>
        <fullName evidence="2">CubicO group peptidase, beta-lactamase class C family</fullName>
    </submittedName>
</protein>
<gene>
    <name evidence="2" type="ORF">SAMN05443575_0687</name>
</gene>
<dbReference type="Proteomes" id="UP000186132">
    <property type="component" value="Unassembled WGS sequence"/>
</dbReference>
<dbReference type="AlphaFoldDB" id="A0A1M5DT78"/>
<proteinExistence type="predicted"/>
<dbReference type="OrthoDB" id="3325701at2"/>
<dbReference type="PANTHER" id="PTHR43283">
    <property type="entry name" value="BETA-LACTAMASE-RELATED"/>
    <property type="match status" value="1"/>
</dbReference>
<accession>A0A1M5DT78</accession>
<dbReference type="InterPro" id="IPR012338">
    <property type="entry name" value="Beta-lactam/transpept-like"/>
</dbReference>
<name>A0A1M5DT78_9ACTN</name>
<dbReference type="InterPro" id="IPR050789">
    <property type="entry name" value="Diverse_Enzym_Activities"/>
</dbReference>
<dbReference type="SUPFAM" id="SSF56601">
    <property type="entry name" value="beta-lactamase/transpeptidase-like"/>
    <property type="match status" value="1"/>
</dbReference>
<evidence type="ECO:0000313" key="2">
    <source>
        <dbReference type="EMBL" id="SHF70126.1"/>
    </source>
</evidence>
<feature type="domain" description="Beta-lactamase-related" evidence="1">
    <location>
        <begin position="16"/>
        <end position="336"/>
    </location>
</feature>
<dbReference type="Pfam" id="PF00144">
    <property type="entry name" value="Beta-lactamase"/>
    <property type="match status" value="1"/>
</dbReference>
<dbReference type="PANTHER" id="PTHR43283:SF3">
    <property type="entry name" value="BETA-LACTAMASE FAMILY PROTEIN (AFU_ORTHOLOGUE AFUA_5G07500)"/>
    <property type="match status" value="1"/>
</dbReference>
<reference evidence="2 3" key="1">
    <citation type="submission" date="2016-11" db="EMBL/GenBank/DDBJ databases">
        <authorList>
            <person name="Jaros S."/>
            <person name="Januszkiewicz K."/>
            <person name="Wedrychowicz H."/>
        </authorList>
    </citation>
    <scope>NUCLEOTIDE SEQUENCE [LARGE SCALE GENOMIC DNA]</scope>
    <source>
        <strain evidence="2 3">DSM 45627</strain>
    </source>
</reference>
<dbReference type="STRING" id="1206085.SAMN05443575_0687"/>
<dbReference type="EMBL" id="FQVU01000001">
    <property type="protein sequence ID" value="SHF70126.1"/>
    <property type="molecule type" value="Genomic_DNA"/>
</dbReference>
<keyword evidence="3" id="KW-1185">Reference proteome</keyword>
<dbReference type="RefSeq" id="WP_073385887.1">
    <property type="nucleotide sequence ID" value="NZ_FQVU01000001.1"/>
</dbReference>
<sequence>MTNLSEVSAWLDDELPALLSKHDVPGAAVAVAVGDDVVDHAAGVLNTDTGVEATPDSVFQIGSITKVWTASLVLQLADEGLVDVDAPVVTYVPDLGLADAEAARRVTVRQLLSHTGGFEGDIFTDTGPGDDCVEKFVTQLTDVPQLFAPGERFSYNNAGYCVLGRLVEVLRGKTYDECLREYLFAPLGLEHAATGPYDAIRYRAAIGHVKLSPDAPQQVAPVWALPRSNGPAGAMLSMRPRDLVAFARMHLSQGAAADGTQVLAADTVAAMTQRQVELPGFKVLGNAWGLGWEIFDLDGGTVIGHDGNTIGQAGFLRISPDSDVAVALLCNGGDSHALYRDVVGKILADLAGVELPPLTVPPAEPKRVDMSRYVGTYSIQVADVVVSEDDEGRIWLDQIPKGIFAEMGEEPERRELVHFENDTFIPLEPDRGMHLPHVFVGDDGRGHVAYLHIGRALPWVSADATPEPAR</sequence>
<dbReference type="InterPro" id="IPR001466">
    <property type="entry name" value="Beta-lactam-related"/>
</dbReference>
<evidence type="ECO:0000259" key="1">
    <source>
        <dbReference type="Pfam" id="PF00144"/>
    </source>
</evidence>
<dbReference type="Gene3D" id="3.40.710.10">
    <property type="entry name" value="DD-peptidase/beta-lactamase superfamily"/>
    <property type="match status" value="1"/>
</dbReference>